<gene>
    <name evidence="1" type="ORF">FYJ78_06095</name>
</gene>
<comment type="caution">
    <text evidence="1">The sequence shown here is derived from an EMBL/GenBank/DDBJ whole genome shotgun (WGS) entry which is preliminary data.</text>
</comment>
<dbReference type="EMBL" id="VUNL01000005">
    <property type="protein sequence ID" value="MSV24761.1"/>
    <property type="molecule type" value="Genomic_DNA"/>
</dbReference>
<keyword evidence="2" id="KW-1185">Reference proteome</keyword>
<organism evidence="1 2">
    <name type="scientific">Selenomonas montiformis</name>
    <dbReference type="NCBI Taxonomy" id="2652285"/>
    <lineage>
        <taxon>Bacteria</taxon>
        <taxon>Bacillati</taxon>
        <taxon>Bacillota</taxon>
        <taxon>Negativicutes</taxon>
        <taxon>Selenomonadales</taxon>
        <taxon>Selenomonadaceae</taxon>
        <taxon>Selenomonas</taxon>
    </lineage>
</organism>
<proteinExistence type="predicted"/>
<dbReference type="RefSeq" id="WP_154620517.1">
    <property type="nucleotide sequence ID" value="NZ_VUNL01000005.1"/>
</dbReference>
<sequence length="74" mass="8810">MKKKEGLRYGRAKKGDFLNAFNCFNVDKNLFMDDVYMAYDDYDYGDFPIKTKENYADGYQTPRPFWLKHHPAKA</sequence>
<accession>A0A6I2UYL5</accession>
<name>A0A6I2UYL5_9FIRM</name>
<evidence type="ECO:0000313" key="2">
    <source>
        <dbReference type="Proteomes" id="UP000430222"/>
    </source>
</evidence>
<protein>
    <submittedName>
        <fullName evidence="1">Uncharacterized protein</fullName>
    </submittedName>
</protein>
<dbReference type="Proteomes" id="UP000430222">
    <property type="component" value="Unassembled WGS sequence"/>
</dbReference>
<dbReference type="AlphaFoldDB" id="A0A6I2UYL5"/>
<reference evidence="1 2" key="1">
    <citation type="submission" date="2019-08" db="EMBL/GenBank/DDBJ databases">
        <title>In-depth cultivation of the pig gut microbiome towards novel bacterial diversity and tailored functional studies.</title>
        <authorList>
            <person name="Wylensek D."/>
            <person name="Hitch T.C.A."/>
            <person name="Clavel T."/>
        </authorList>
    </citation>
    <scope>NUCLEOTIDE SEQUENCE [LARGE SCALE GENOMIC DNA]</scope>
    <source>
        <strain evidence="2">WCA-380-WT-3B3</strain>
    </source>
</reference>
<evidence type="ECO:0000313" key="1">
    <source>
        <dbReference type="EMBL" id="MSV24761.1"/>
    </source>
</evidence>